<keyword evidence="4" id="KW-1185">Reference proteome</keyword>
<protein>
    <submittedName>
        <fullName evidence="3">Uncharacterized protein</fullName>
    </submittedName>
</protein>
<evidence type="ECO:0000313" key="3">
    <source>
        <dbReference type="EMBL" id="CAK0817743.1"/>
    </source>
</evidence>
<evidence type="ECO:0000256" key="2">
    <source>
        <dbReference type="SAM" id="SignalP"/>
    </source>
</evidence>
<gene>
    <name evidence="3" type="ORF">PCOR1329_LOCUS20248</name>
</gene>
<sequence length="385" mass="43166">MAQVVLEQYSHVRFLVLLLCFCARSSGADRGAASTWLGVGIPRRPWSASAGVRDDNLPSAKHRSRANGRRGFRKWAPENMRKYLLDNSAPTCDYATPKKRPLSSDQAAESEPCVKRALANSRHQLWQEAPCDVACSTFYRNAKLDNHDVRCATRQLDMCLKCVTFDSVVAPAVKTWVSKARGELASLLPSYWDRWGAEVAGAAVDDGHKFAVSAKCMDALLAHLLAERDGRGPDAQVPPKLHGQLHAVESRLIHELKTNWPPIKEKVGLVDVCRSFDLHFTQRDECKDAYTTHWDNPEPDTLYVHCDYKEHDQLPVGPREIGEFFVYAGGVQGVTVLTFVAWARTWERSYFTYASEVKEQSSLFAISCLEDVLRRVGLPSFKSVV</sequence>
<feature type="signal peptide" evidence="2">
    <location>
        <begin position="1"/>
        <end position="27"/>
    </location>
</feature>
<organism evidence="3 4">
    <name type="scientific">Prorocentrum cordatum</name>
    <dbReference type="NCBI Taxonomy" id="2364126"/>
    <lineage>
        <taxon>Eukaryota</taxon>
        <taxon>Sar</taxon>
        <taxon>Alveolata</taxon>
        <taxon>Dinophyceae</taxon>
        <taxon>Prorocentrales</taxon>
        <taxon>Prorocentraceae</taxon>
        <taxon>Prorocentrum</taxon>
    </lineage>
</organism>
<evidence type="ECO:0000256" key="1">
    <source>
        <dbReference type="SAM" id="MobiDB-lite"/>
    </source>
</evidence>
<keyword evidence="2" id="KW-0732">Signal</keyword>
<proteinExistence type="predicted"/>
<feature type="region of interest" description="Disordered" evidence="1">
    <location>
        <begin position="50"/>
        <end position="69"/>
    </location>
</feature>
<name>A0ABN9RGY4_9DINO</name>
<comment type="caution">
    <text evidence="3">The sequence shown here is derived from an EMBL/GenBank/DDBJ whole genome shotgun (WGS) entry which is preliminary data.</text>
</comment>
<reference evidence="3" key="1">
    <citation type="submission" date="2023-10" db="EMBL/GenBank/DDBJ databases">
        <authorList>
            <person name="Chen Y."/>
            <person name="Shah S."/>
            <person name="Dougan E. K."/>
            <person name="Thang M."/>
            <person name="Chan C."/>
        </authorList>
    </citation>
    <scope>NUCLEOTIDE SEQUENCE [LARGE SCALE GENOMIC DNA]</scope>
</reference>
<accession>A0ABN9RGY4</accession>
<dbReference type="Proteomes" id="UP001189429">
    <property type="component" value="Unassembled WGS sequence"/>
</dbReference>
<dbReference type="EMBL" id="CAUYUJ010006546">
    <property type="protein sequence ID" value="CAK0817743.1"/>
    <property type="molecule type" value="Genomic_DNA"/>
</dbReference>
<evidence type="ECO:0000313" key="4">
    <source>
        <dbReference type="Proteomes" id="UP001189429"/>
    </source>
</evidence>
<feature type="compositionally biased region" description="Basic residues" evidence="1">
    <location>
        <begin position="60"/>
        <end position="69"/>
    </location>
</feature>
<feature type="chain" id="PRO_5046334652" evidence="2">
    <location>
        <begin position="28"/>
        <end position="385"/>
    </location>
</feature>